<dbReference type="Proteomes" id="UP001596523">
    <property type="component" value="Unassembled WGS sequence"/>
</dbReference>
<comment type="caution">
    <text evidence="1">The sequence shown here is derived from an EMBL/GenBank/DDBJ whole genome shotgun (WGS) entry which is preliminary data.</text>
</comment>
<name>A0ABW2JPV6_9ACTN</name>
<dbReference type="EMBL" id="JBHTCF010000013">
    <property type="protein sequence ID" value="MFC7307924.1"/>
    <property type="molecule type" value="Genomic_DNA"/>
</dbReference>
<accession>A0ABW2JPV6</accession>
<evidence type="ECO:0000313" key="1">
    <source>
        <dbReference type="EMBL" id="MFC7307924.1"/>
    </source>
</evidence>
<organism evidence="1 2">
    <name type="scientific">Streptomyces monticola</name>
    <dbReference type="NCBI Taxonomy" id="2666263"/>
    <lineage>
        <taxon>Bacteria</taxon>
        <taxon>Bacillati</taxon>
        <taxon>Actinomycetota</taxon>
        <taxon>Actinomycetes</taxon>
        <taxon>Kitasatosporales</taxon>
        <taxon>Streptomycetaceae</taxon>
        <taxon>Streptomyces</taxon>
    </lineage>
</organism>
<gene>
    <name evidence="1" type="ORF">ACFQVC_27315</name>
</gene>
<dbReference type="RefSeq" id="WP_381835429.1">
    <property type="nucleotide sequence ID" value="NZ_JBHTCF010000013.1"/>
</dbReference>
<sequence>MSTLLDAYETTTSSSYRLLGLMDDSVPPDNPEGDNSKWLLPGPGFVELQVPSEVISAFVRLESWSAAPPVPAGPWAAGEEVDLEFPSGDLALYTIDGGRHEVALSLPSPGVHRTRWQWVFNPDNGPYHSPLDGSWSVLEAPAGHGRELNGHDQFCLVQIWSAGTA</sequence>
<proteinExistence type="predicted"/>
<evidence type="ECO:0000313" key="2">
    <source>
        <dbReference type="Proteomes" id="UP001596523"/>
    </source>
</evidence>
<protein>
    <submittedName>
        <fullName evidence="1">Uncharacterized protein</fullName>
    </submittedName>
</protein>
<keyword evidence="2" id="KW-1185">Reference proteome</keyword>
<reference evidence="2" key="1">
    <citation type="journal article" date="2019" name="Int. J. Syst. Evol. Microbiol.">
        <title>The Global Catalogue of Microorganisms (GCM) 10K type strain sequencing project: providing services to taxonomists for standard genome sequencing and annotation.</title>
        <authorList>
            <consortium name="The Broad Institute Genomics Platform"/>
            <consortium name="The Broad Institute Genome Sequencing Center for Infectious Disease"/>
            <person name="Wu L."/>
            <person name="Ma J."/>
        </authorList>
    </citation>
    <scope>NUCLEOTIDE SEQUENCE [LARGE SCALE GENOMIC DNA]</scope>
    <source>
        <strain evidence="2">SYNS20</strain>
    </source>
</reference>